<proteinExistence type="predicted"/>
<keyword evidence="1" id="KW-0812">Transmembrane</keyword>
<gene>
    <name evidence="2" type="ORF">KB1_02830</name>
</gene>
<sequence>MERPLAASRHRSKWRYTNSRRLQAVRVILTIVVSISSIVLLVLGIAAWSLPETEDIHLISASTVHLQKSPPLSQGQVVFVSKDIGLDGTGPDSALSCSITRESSTSRVTAPADPSIGERAREDTALRPVLRIGATHGDETLHCSGTAAESGAVWVMPVRVGVPFRALVATVAGIGLLGLALIIHFGRLLDREG</sequence>
<dbReference type="GeneID" id="92881922"/>
<evidence type="ECO:0000313" key="2">
    <source>
        <dbReference type="EMBL" id="BCY24293.1"/>
    </source>
</evidence>
<organism evidence="2 3">
    <name type="scientific">Cutibacterium modestum</name>
    <dbReference type="NCBI Taxonomy" id="2559073"/>
    <lineage>
        <taxon>Bacteria</taxon>
        <taxon>Bacillati</taxon>
        <taxon>Actinomycetota</taxon>
        <taxon>Actinomycetes</taxon>
        <taxon>Propionibacteriales</taxon>
        <taxon>Propionibacteriaceae</taxon>
        <taxon>Cutibacterium</taxon>
    </lineage>
</organism>
<keyword evidence="1" id="KW-1133">Transmembrane helix</keyword>
<name>A0AAD1NUP0_9ACTN</name>
<reference evidence="2" key="1">
    <citation type="submission" date="2021-06" db="EMBL/GenBank/DDBJ databases">
        <title>Genome sequence of Cutibacterium modestum strain KB17-24694.</title>
        <authorList>
            <person name="Dekio I."/>
            <person name="Asahina A."/>
            <person name="Nishida M."/>
        </authorList>
    </citation>
    <scope>NUCLEOTIDE SEQUENCE</scope>
    <source>
        <strain evidence="2">KB17-24694</strain>
    </source>
</reference>
<feature type="transmembrane region" description="Helical" evidence="1">
    <location>
        <begin position="21"/>
        <end position="48"/>
    </location>
</feature>
<dbReference type="EMBL" id="AP024747">
    <property type="protein sequence ID" value="BCY24293.1"/>
    <property type="molecule type" value="Genomic_DNA"/>
</dbReference>
<evidence type="ECO:0000256" key="1">
    <source>
        <dbReference type="SAM" id="Phobius"/>
    </source>
</evidence>
<dbReference type="Proteomes" id="UP000825072">
    <property type="component" value="Chromosome 1"/>
</dbReference>
<protein>
    <submittedName>
        <fullName evidence="2">Uncharacterized protein</fullName>
    </submittedName>
</protein>
<dbReference type="RefSeq" id="WP_007433273.1">
    <property type="nucleotide sequence ID" value="NZ_AP024747.1"/>
</dbReference>
<evidence type="ECO:0000313" key="3">
    <source>
        <dbReference type="Proteomes" id="UP000825072"/>
    </source>
</evidence>
<accession>A0AAD1NUP0</accession>
<dbReference type="AlphaFoldDB" id="A0AAD1NUP0"/>
<feature type="transmembrane region" description="Helical" evidence="1">
    <location>
        <begin position="164"/>
        <end position="185"/>
    </location>
</feature>
<keyword evidence="1" id="KW-0472">Membrane</keyword>